<dbReference type="PANTHER" id="PTHR36455:SF1">
    <property type="entry name" value="BLR8292 PROTEIN"/>
    <property type="match status" value="1"/>
</dbReference>
<reference evidence="1" key="1">
    <citation type="submission" date="2018-06" db="EMBL/GenBank/DDBJ databases">
        <authorList>
            <person name="Zhirakovskaya E."/>
        </authorList>
    </citation>
    <scope>NUCLEOTIDE SEQUENCE</scope>
</reference>
<accession>A0A3B0WX07</accession>
<proteinExistence type="predicted"/>
<dbReference type="PANTHER" id="PTHR36455">
    <property type="match status" value="1"/>
</dbReference>
<dbReference type="InterPro" id="IPR008878">
    <property type="entry name" value="Transposase_IS66_Orf2"/>
</dbReference>
<name>A0A3B0WX07_9ZZZZ</name>
<evidence type="ECO:0000313" key="1">
    <source>
        <dbReference type="EMBL" id="VAW48896.1"/>
    </source>
</evidence>
<dbReference type="AlphaFoldDB" id="A0A3B0WX07"/>
<dbReference type="Pfam" id="PF05717">
    <property type="entry name" value="TnpB_IS66"/>
    <property type="match status" value="1"/>
</dbReference>
<dbReference type="EMBL" id="UOFB01000301">
    <property type="protein sequence ID" value="VAW48896.1"/>
    <property type="molecule type" value="Genomic_DNA"/>
</dbReference>
<sequence length="118" mass="14121">MTQLSGMTDIYLHRDAVDFRKSINGLMVIVEDQMNLSPFHRALFVFCNRKRDKIKALYWDDTGFCLWYKRLEKDTFKWPSQSKQSTLSLTEKEWDWLLSGLDLTKMQTHQALSYTDFR</sequence>
<protein>
    <submittedName>
        <fullName evidence="1">Mobile element protein</fullName>
    </submittedName>
</protein>
<dbReference type="NCBIfam" id="NF033819">
    <property type="entry name" value="IS66_TnpB"/>
    <property type="match status" value="1"/>
</dbReference>
<organism evidence="1">
    <name type="scientific">hydrothermal vent metagenome</name>
    <dbReference type="NCBI Taxonomy" id="652676"/>
    <lineage>
        <taxon>unclassified sequences</taxon>
        <taxon>metagenomes</taxon>
        <taxon>ecological metagenomes</taxon>
    </lineage>
</organism>
<gene>
    <name evidence="1" type="ORF">MNBD_GAMMA04-280</name>
</gene>